<name>S3DWX0_GLAL2</name>
<dbReference type="KEGG" id="glz:GLAREA_05784"/>
<dbReference type="EMBL" id="KE145353">
    <property type="protein sequence ID" value="EPE36446.1"/>
    <property type="molecule type" value="Genomic_DNA"/>
</dbReference>
<evidence type="ECO:0000313" key="1">
    <source>
        <dbReference type="EMBL" id="EPE36446.1"/>
    </source>
</evidence>
<dbReference type="Proteomes" id="UP000016922">
    <property type="component" value="Unassembled WGS sequence"/>
</dbReference>
<dbReference type="GeneID" id="19464838"/>
<evidence type="ECO:0000313" key="2">
    <source>
        <dbReference type="Proteomes" id="UP000016922"/>
    </source>
</evidence>
<protein>
    <submittedName>
        <fullName evidence="1">Uncharacterized protein</fullName>
    </submittedName>
</protein>
<dbReference type="OrthoDB" id="3565383at2759"/>
<reference evidence="1 2" key="1">
    <citation type="journal article" date="2013" name="BMC Genomics">
        <title>Genomics-driven discovery of the pneumocandin biosynthetic gene cluster in the fungus Glarea lozoyensis.</title>
        <authorList>
            <person name="Chen L."/>
            <person name="Yue Q."/>
            <person name="Zhang X."/>
            <person name="Xiang M."/>
            <person name="Wang C."/>
            <person name="Li S."/>
            <person name="Che Y."/>
            <person name="Ortiz-Lopez F.J."/>
            <person name="Bills G.F."/>
            <person name="Liu X."/>
            <person name="An Z."/>
        </authorList>
    </citation>
    <scope>NUCLEOTIDE SEQUENCE [LARGE SCALE GENOMIC DNA]</scope>
    <source>
        <strain evidence="2">ATCC 20868 / MF5171</strain>
    </source>
</reference>
<gene>
    <name evidence="1" type="ORF">GLAREA_05784</name>
</gene>
<accession>S3DWX0</accession>
<sequence>MLADILMWNKRTPWFLIDYSKSLSEVYQDAVKYFINRDRNFAILAALLTHRSTVSDEDLPYWVRDWRVPLEQISSFNEKDLLRAHGYIMCTVTRGHEHSACDINMIFTLPQLNDEEDEEYMEARREGRVPLREAPFDPRQHKTKTGITNTGTSC</sequence>
<dbReference type="RefSeq" id="XP_008077264.1">
    <property type="nucleotide sequence ID" value="XM_008079073.1"/>
</dbReference>
<dbReference type="AlphaFoldDB" id="S3DWX0"/>
<proteinExistence type="predicted"/>
<organism evidence="1 2">
    <name type="scientific">Glarea lozoyensis (strain ATCC 20868 / MF5171)</name>
    <dbReference type="NCBI Taxonomy" id="1116229"/>
    <lineage>
        <taxon>Eukaryota</taxon>
        <taxon>Fungi</taxon>
        <taxon>Dikarya</taxon>
        <taxon>Ascomycota</taxon>
        <taxon>Pezizomycotina</taxon>
        <taxon>Leotiomycetes</taxon>
        <taxon>Helotiales</taxon>
        <taxon>Helotiaceae</taxon>
        <taxon>Glarea</taxon>
    </lineage>
</organism>
<keyword evidence="2" id="KW-1185">Reference proteome</keyword>
<dbReference type="HOGENOM" id="CLU_1704389_0_0_1"/>